<name>X6NXL6_RETFI</name>
<gene>
    <name evidence="1" type="ORF">RFI_06555</name>
</gene>
<reference evidence="1 2" key="1">
    <citation type="journal article" date="2013" name="Curr. Biol.">
        <title>The Genome of the Foraminiferan Reticulomyxa filosa.</title>
        <authorList>
            <person name="Glockner G."/>
            <person name="Hulsmann N."/>
            <person name="Schleicher M."/>
            <person name="Noegel A.A."/>
            <person name="Eichinger L."/>
            <person name="Gallinger C."/>
            <person name="Pawlowski J."/>
            <person name="Sierra R."/>
            <person name="Euteneuer U."/>
            <person name="Pillet L."/>
            <person name="Moustafa A."/>
            <person name="Platzer M."/>
            <person name="Groth M."/>
            <person name="Szafranski K."/>
            <person name="Schliwa M."/>
        </authorList>
    </citation>
    <scope>NUCLEOTIDE SEQUENCE [LARGE SCALE GENOMIC DNA]</scope>
</reference>
<accession>X6NXL6</accession>
<evidence type="ECO:0000313" key="2">
    <source>
        <dbReference type="Proteomes" id="UP000023152"/>
    </source>
</evidence>
<comment type="caution">
    <text evidence="1">The sequence shown here is derived from an EMBL/GenBank/DDBJ whole genome shotgun (WGS) entry which is preliminary data.</text>
</comment>
<dbReference type="Proteomes" id="UP000023152">
    <property type="component" value="Unassembled WGS sequence"/>
</dbReference>
<dbReference type="AlphaFoldDB" id="X6NXL6"/>
<keyword evidence="2" id="KW-1185">Reference proteome</keyword>
<sequence length="152" mass="17798">MSKEKLDSDNDPTFDYSKEWKGIVYPKAFADKMNEVMKDVEPQKQVFADGTNYVYFVSKFIFHVTWGRVFIRCIQIMLGHNKTIFQARYYGLMRDAEQRLRKEYTQKSRQISPTEELLRHKSRFNPNSYSSVTPLNATLGITGFTAAMFLLV</sequence>
<protein>
    <submittedName>
        <fullName evidence="1">Uncharacterized protein</fullName>
    </submittedName>
</protein>
<proteinExistence type="predicted"/>
<organism evidence="1 2">
    <name type="scientific">Reticulomyxa filosa</name>
    <dbReference type="NCBI Taxonomy" id="46433"/>
    <lineage>
        <taxon>Eukaryota</taxon>
        <taxon>Sar</taxon>
        <taxon>Rhizaria</taxon>
        <taxon>Retaria</taxon>
        <taxon>Foraminifera</taxon>
        <taxon>Monothalamids</taxon>
        <taxon>Reticulomyxidae</taxon>
        <taxon>Reticulomyxa</taxon>
    </lineage>
</organism>
<dbReference type="EMBL" id="ASPP01005425">
    <property type="protein sequence ID" value="ETO30564.1"/>
    <property type="molecule type" value="Genomic_DNA"/>
</dbReference>
<evidence type="ECO:0000313" key="1">
    <source>
        <dbReference type="EMBL" id="ETO30564.1"/>
    </source>
</evidence>